<dbReference type="RefSeq" id="WP_279572130.1">
    <property type="nucleotide sequence ID" value="NZ_LWID01000001.1"/>
</dbReference>
<dbReference type="Gene3D" id="3.10.180.10">
    <property type="entry name" value="2,3-Dihydroxybiphenyl 1,2-Dioxygenase, domain 1"/>
    <property type="match status" value="1"/>
</dbReference>
<dbReference type="EMBL" id="LWID01000001">
    <property type="protein sequence ID" value="MDG6894654.1"/>
    <property type="molecule type" value="Genomic_DNA"/>
</dbReference>
<dbReference type="NCBIfam" id="NF008680">
    <property type="entry name" value="PRK11700.1-3"/>
    <property type="match status" value="1"/>
</dbReference>
<organism evidence="1 2">
    <name type="scientific">Volucribacter amazonae</name>
    <dbReference type="NCBI Taxonomy" id="256731"/>
    <lineage>
        <taxon>Bacteria</taxon>
        <taxon>Pseudomonadati</taxon>
        <taxon>Pseudomonadota</taxon>
        <taxon>Gammaproteobacteria</taxon>
        <taxon>Pasteurellales</taxon>
        <taxon>Pasteurellaceae</taxon>
        <taxon>Volucribacter</taxon>
    </lineage>
</organism>
<keyword evidence="2" id="KW-1185">Reference proteome</keyword>
<gene>
    <name evidence="1" type="ORF">A6A20_03205</name>
</gene>
<reference evidence="1" key="1">
    <citation type="submission" date="2016-03" db="EMBL/GenBank/DDBJ databases">
        <title>Co-evolution between Pasteurellaceae and their hosts.</title>
        <authorList>
            <person name="Hansen M.J."/>
            <person name="Bojesen A.M."/>
            <person name="Planet P."/>
        </authorList>
    </citation>
    <scope>NUCLEOTIDE SEQUENCE</scope>
    <source>
        <strain evidence="1">146/S8/89</strain>
    </source>
</reference>
<dbReference type="GO" id="GO:0005829">
    <property type="term" value="C:cytosol"/>
    <property type="evidence" value="ECO:0007669"/>
    <property type="project" value="TreeGrafter"/>
</dbReference>
<accession>A0A9X4PBL6</accession>
<name>A0A9X4PBL6_9PAST</name>
<comment type="caution">
    <text evidence="1">The sequence shown here is derived from an EMBL/GenBank/DDBJ whole genome shotgun (WGS) entry which is preliminary data.</text>
</comment>
<evidence type="ECO:0000313" key="2">
    <source>
        <dbReference type="Proteomes" id="UP001155500"/>
    </source>
</evidence>
<dbReference type="Proteomes" id="UP001155500">
    <property type="component" value="Unassembled WGS sequence"/>
</dbReference>
<dbReference type="InterPro" id="IPR029068">
    <property type="entry name" value="Glyas_Bleomycin-R_OHBP_Dase"/>
</dbReference>
<evidence type="ECO:0000313" key="1">
    <source>
        <dbReference type="EMBL" id="MDG6894654.1"/>
    </source>
</evidence>
<proteinExistence type="predicted"/>
<sequence>MQNLTQNHLLFKQNPLLLAEFQQFEQKIYRLAQQVHIPLHHYEIDHLAVRVNNLAQAQDWQHLLTKCGRILSQNLVNGRPIFLFDLFEPLLFMQQKVSIIELPYPKDKQYPQQGWEHIEIVLPFLANESLNEWLMRVEKQFLLNQSPHLMVKISEPKVEGERLANPSIAVSLKDKTDNHCCIKVHPYHIKQIIEV</sequence>
<dbReference type="SUPFAM" id="SSF54593">
    <property type="entry name" value="Glyoxalase/Bleomycin resistance protein/Dihydroxybiphenyl dioxygenase"/>
    <property type="match status" value="1"/>
</dbReference>
<dbReference type="PANTHER" id="PTHR37519">
    <property type="match status" value="1"/>
</dbReference>
<dbReference type="PANTHER" id="PTHR37519:SF1">
    <property type="entry name" value="DIHYDROXYBIPHENYL DIOXYGENASE DOMAIN-CONTAINING PROTEIN"/>
    <property type="match status" value="1"/>
</dbReference>
<dbReference type="AlphaFoldDB" id="A0A9X4PBL6"/>
<protein>
    <submittedName>
        <fullName evidence="1">Metalloprotein</fullName>
    </submittedName>
</protein>
<dbReference type="Pfam" id="PF06185">
    <property type="entry name" value="YecM"/>
    <property type="match status" value="1"/>
</dbReference>
<dbReference type="InterPro" id="IPR010393">
    <property type="entry name" value="DUF991_YecM-like"/>
</dbReference>